<reference evidence="2 3" key="1">
    <citation type="submission" date="2017-09" db="EMBL/GenBank/DDBJ databases">
        <title>WGS assembly of Aquilegia coerulea Goldsmith.</title>
        <authorList>
            <person name="Hodges S."/>
            <person name="Kramer E."/>
            <person name="Nordborg M."/>
            <person name="Tomkins J."/>
            <person name="Borevitz J."/>
            <person name="Derieg N."/>
            <person name="Yan J."/>
            <person name="Mihaltcheva S."/>
            <person name="Hayes R.D."/>
            <person name="Rokhsar D."/>
        </authorList>
    </citation>
    <scope>NUCLEOTIDE SEQUENCE [LARGE SCALE GENOMIC DNA]</scope>
    <source>
        <strain evidence="3">cv. Goldsmith</strain>
    </source>
</reference>
<dbReference type="GO" id="GO:0080044">
    <property type="term" value="F:quercetin 7-O-glucosyltransferase activity"/>
    <property type="evidence" value="ECO:0007669"/>
    <property type="project" value="TreeGrafter"/>
</dbReference>
<dbReference type="OrthoDB" id="5835829at2759"/>
<protein>
    <submittedName>
        <fullName evidence="2">Uncharacterized protein</fullName>
    </submittedName>
</protein>
<dbReference type="AlphaFoldDB" id="A0A2G5E538"/>
<dbReference type="Gene3D" id="3.40.50.2000">
    <property type="entry name" value="Glycogen Phosphorylase B"/>
    <property type="match status" value="1"/>
</dbReference>
<keyword evidence="3" id="KW-1185">Reference proteome</keyword>
<dbReference type="PANTHER" id="PTHR11926:SF1498">
    <property type="entry name" value="GLYCOSYLTRANSFERASE"/>
    <property type="match status" value="1"/>
</dbReference>
<dbReference type="SUPFAM" id="SSF53756">
    <property type="entry name" value="UDP-Glycosyltransferase/glycogen phosphorylase"/>
    <property type="match status" value="1"/>
</dbReference>
<dbReference type="InParanoid" id="A0A2G5E538"/>
<name>A0A2G5E538_AQUCA</name>
<evidence type="ECO:0000256" key="1">
    <source>
        <dbReference type="ARBA" id="ARBA00009995"/>
    </source>
</evidence>
<dbReference type="GO" id="GO:0080043">
    <property type="term" value="F:quercetin 3-O-glucosyltransferase activity"/>
    <property type="evidence" value="ECO:0007669"/>
    <property type="project" value="TreeGrafter"/>
</dbReference>
<dbReference type="EMBL" id="KZ305029">
    <property type="protein sequence ID" value="PIA50831.1"/>
    <property type="molecule type" value="Genomic_DNA"/>
</dbReference>
<proteinExistence type="inferred from homology"/>
<organism evidence="2 3">
    <name type="scientific">Aquilegia coerulea</name>
    <name type="common">Rocky mountain columbine</name>
    <dbReference type="NCBI Taxonomy" id="218851"/>
    <lineage>
        <taxon>Eukaryota</taxon>
        <taxon>Viridiplantae</taxon>
        <taxon>Streptophyta</taxon>
        <taxon>Embryophyta</taxon>
        <taxon>Tracheophyta</taxon>
        <taxon>Spermatophyta</taxon>
        <taxon>Magnoliopsida</taxon>
        <taxon>Ranunculales</taxon>
        <taxon>Ranunculaceae</taxon>
        <taxon>Thalictroideae</taxon>
        <taxon>Aquilegia</taxon>
    </lineage>
</organism>
<dbReference type="STRING" id="218851.A0A2G5E538"/>
<dbReference type="PANTHER" id="PTHR11926">
    <property type="entry name" value="GLUCOSYL/GLUCURONOSYL TRANSFERASES"/>
    <property type="match status" value="1"/>
</dbReference>
<sequence length="282" mass="31609">MKRRASKDRVTKSFIEPEAFGPLKLKHEASSTDIIQSHINVMLKVAKILHSKGFHITFVNTEFNHQKVLLSRGPDSPQGLPDFCFETIPDGLPPSDLNATQDSLALTESITTNGLGYLRSLISRLNEESSKSSAYPQVSCIVTDFIMSSTLEAAEELGIQQVLLWPMSATVLDIFHHRQLFEKFLLQLKDMGLKDFPTFFWDGVNDRFLTIVTQSMEQSTTASAIIVNTFDALERDVLDAMKSIPPSIYSIGPLQLLEEQIPNKLLKTIGNNLLEEHTECLE</sequence>
<accession>A0A2G5E538</accession>
<evidence type="ECO:0000313" key="2">
    <source>
        <dbReference type="EMBL" id="PIA50831.1"/>
    </source>
</evidence>
<dbReference type="Proteomes" id="UP000230069">
    <property type="component" value="Unassembled WGS sequence"/>
</dbReference>
<gene>
    <name evidence="2" type="ORF">AQUCO_01200239v1</name>
</gene>
<comment type="similarity">
    <text evidence="1">Belongs to the UDP-glycosyltransferase family.</text>
</comment>
<evidence type="ECO:0000313" key="3">
    <source>
        <dbReference type="Proteomes" id="UP000230069"/>
    </source>
</evidence>